<accession>A0ABT7MCX6</accession>
<keyword evidence="4" id="KW-1185">Reference proteome</keyword>
<dbReference type="Proteomes" id="UP001231924">
    <property type="component" value="Unassembled WGS sequence"/>
</dbReference>
<dbReference type="SUPFAM" id="SSF53474">
    <property type="entry name" value="alpha/beta-Hydrolases"/>
    <property type="match status" value="1"/>
</dbReference>
<name>A0ABT7MCX6_9PSEU</name>
<dbReference type="Gene3D" id="1.20.1440.110">
    <property type="entry name" value="acylaminoacyl peptidase"/>
    <property type="match status" value="1"/>
</dbReference>
<evidence type="ECO:0000259" key="2">
    <source>
        <dbReference type="Pfam" id="PF12697"/>
    </source>
</evidence>
<sequence length="407" mass="44407">MSNIVLDDDLFDAQFVRALAYVRSGGAELGECLGTARRITKTDGELWYREWLATAERAEAAAHAATTAGDRVGARGAYLRASNYFRTAGLFLMGKPVDERFRDTSHRQTAAFRAGAALFDSPPEILAIPYEGTTLPGYFFRAGDPDDRTPRATMMLTNGYDGTVEELYFANAAAALERGYHVLAFDGPGQGSVILDQGIPFRPDWENVVTPVVDVAVARPEVDADRLVLVGWSFGGYTAARAATGEHRLAACVADSGPYDLYDATVSRIPGVLAHQLPDGNRLALGVLEKAMESTMRKPSAGWALRRNLWVHDVADPMAFIELARDYTMKGREHLVRCPTFVAHTLGDDISADAPKLAAALTCPVEYAEFGHDDDVTGHCEMTGRAVFHERLFRWLDGVLGQHPEAP</sequence>
<reference evidence="3 4" key="1">
    <citation type="submission" date="2023-06" db="EMBL/GenBank/DDBJ databases">
        <title>Actinomycetospora Odt1-22.</title>
        <authorList>
            <person name="Supong K."/>
        </authorList>
    </citation>
    <scope>NUCLEOTIDE SEQUENCE [LARGE SCALE GENOMIC DNA]</scope>
    <source>
        <strain evidence="3 4">Odt1-22</strain>
    </source>
</reference>
<dbReference type="InterPro" id="IPR029058">
    <property type="entry name" value="AB_hydrolase_fold"/>
</dbReference>
<dbReference type="InterPro" id="IPR050261">
    <property type="entry name" value="FrsA_esterase"/>
</dbReference>
<protein>
    <submittedName>
        <fullName evidence="3">Alpha/beta fold hydrolase</fullName>
    </submittedName>
</protein>
<dbReference type="InterPro" id="IPR000073">
    <property type="entry name" value="AB_hydrolase_1"/>
</dbReference>
<feature type="domain" description="AB hydrolase-1" evidence="2">
    <location>
        <begin position="173"/>
        <end position="334"/>
    </location>
</feature>
<dbReference type="EMBL" id="JASVWF010000004">
    <property type="protein sequence ID" value="MDL5158321.1"/>
    <property type="molecule type" value="Genomic_DNA"/>
</dbReference>
<gene>
    <name evidence="3" type="ORF">QRT03_20305</name>
</gene>
<dbReference type="PANTHER" id="PTHR22946:SF12">
    <property type="entry name" value="CONIDIAL PIGMENT BIOSYNTHESIS PROTEIN AYG1 (AFU_ORTHOLOGUE AFUA_2G17550)"/>
    <property type="match status" value="1"/>
</dbReference>
<evidence type="ECO:0000313" key="3">
    <source>
        <dbReference type="EMBL" id="MDL5158321.1"/>
    </source>
</evidence>
<keyword evidence="3" id="KW-0378">Hydrolase</keyword>
<dbReference type="Pfam" id="PF12697">
    <property type="entry name" value="Abhydrolase_6"/>
    <property type="match status" value="1"/>
</dbReference>
<evidence type="ECO:0000313" key="4">
    <source>
        <dbReference type="Proteomes" id="UP001231924"/>
    </source>
</evidence>
<proteinExistence type="inferred from homology"/>
<dbReference type="PANTHER" id="PTHR22946">
    <property type="entry name" value="DIENELACTONE HYDROLASE DOMAIN-CONTAINING PROTEIN-RELATED"/>
    <property type="match status" value="1"/>
</dbReference>
<dbReference type="Gene3D" id="3.40.50.1820">
    <property type="entry name" value="alpha/beta hydrolase"/>
    <property type="match status" value="1"/>
</dbReference>
<dbReference type="RefSeq" id="WP_286054843.1">
    <property type="nucleotide sequence ID" value="NZ_JASVWF010000004.1"/>
</dbReference>
<evidence type="ECO:0000256" key="1">
    <source>
        <dbReference type="ARBA" id="ARBA00038115"/>
    </source>
</evidence>
<comment type="caution">
    <text evidence="3">The sequence shown here is derived from an EMBL/GenBank/DDBJ whole genome shotgun (WGS) entry which is preliminary data.</text>
</comment>
<organism evidence="3 4">
    <name type="scientific">Actinomycetospora termitidis</name>
    <dbReference type="NCBI Taxonomy" id="3053470"/>
    <lineage>
        <taxon>Bacteria</taxon>
        <taxon>Bacillati</taxon>
        <taxon>Actinomycetota</taxon>
        <taxon>Actinomycetes</taxon>
        <taxon>Pseudonocardiales</taxon>
        <taxon>Pseudonocardiaceae</taxon>
        <taxon>Actinomycetospora</taxon>
    </lineage>
</organism>
<dbReference type="GO" id="GO:0016787">
    <property type="term" value="F:hydrolase activity"/>
    <property type="evidence" value="ECO:0007669"/>
    <property type="project" value="UniProtKB-KW"/>
</dbReference>
<comment type="similarity">
    <text evidence="1">Belongs to the AB hydrolase superfamily. FUS2 hydrolase family.</text>
</comment>